<dbReference type="EMBL" id="LR031880">
    <property type="protein sequence ID" value="VDD61810.1"/>
    <property type="molecule type" value="Genomic_DNA"/>
</dbReference>
<organism evidence="1">
    <name type="scientific">Brassica oleracea</name>
    <name type="common">Wild cabbage</name>
    <dbReference type="NCBI Taxonomy" id="3712"/>
    <lineage>
        <taxon>Eukaryota</taxon>
        <taxon>Viridiplantae</taxon>
        <taxon>Streptophyta</taxon>
        <taxon>Embryophyta</taxon>
        <taxon>Tracheophyta</taxon>
        <taxon>Spermatophyta</taxon>
        <taxon>Magnoliopsida</taxon>
        <taxon>eudicotyledons</taxon>
        <taxon>Gunneridae</taxon>
        <taxon>Pentapetalae</taxon>
        <taxon>rosids</taxon>
        <taxon>malvids</taxon>
        <taxon>Brassicales</taxon>
        <taxon>Brassicaceae</taxon>
        <taxon>Brassiceae</taxon>
        <taxon>Brassica</taxon>
    </lineage>
</organism>
<protein>
    <submittedName>
        <fullName evidence="1">Uncharacterized protein</fullName>
    </submittedName>
</protein>
<sequence>MISSTYLQFHRHRRHVLEAIRAVRHRYLHGDSHQGRFLLEAVQDLHGFENCARRRHHHLHRSCRETDPPAPMPKDTNLDVIRVLVEVIKRHQLLIAFHLFARHGLMVMVNSV</sequence>
<proteinExistence type="predicted"/>
<dbReference type="AlphaFoldDB" id="A0A3P6G9D8"/>
<accession>A0A3P6G9D8</accession>
<evidence type="ECO:0000313" key="1">
    <source>
        <dbReference type="EMBL" id="VDD61810.1"/>
    </source>
</evidence>
<name>A0A3P6G9D8_BRAOL</name>
<reference evidence="1" key="1">
    <citation type="submission" date="2018-11" db="EMBL/GenBank/DDBJ databases">
        <authorList>
            <consortium name="Genoscope - CEA"/>
            <person name="William W."/>
        </authorList>
    </citation>
    <scope>NUCLEOTIDE SEQUENCE</scope>
</reference>
<gene>
    <name evidence="1" type="ORF">BOLC6T37263H</name>
</gene>